<evidence type="ECO:0000256" key="3">
    <source>
        <dbReference type="ARBA" id="ARBA00023163"/>
    </source>
</evidence>
<dbReference type="Pfam" id="PF01047">
    <property type="entry name" value="MarR"/>
    <property type="match status" value="1"/>
</dbReference>
<evidence type="ECO:0000256" key="2">
    <source>
        <dbReference type="ARBA" id="ARBA00023125"/>
    </source>
</evidence>
<evidence type="ECO:0000259" key="4">
    <source>
        <dbReference type="PROSITE" id="PS50995"/>
    </source>
</evidence>
<comment type="caution">
    <text evidence="5">The sequence shown here is derived from an EMBL/GenBank/DDBJ whole genome shotgun (WGS) entry which is preliminary data.</text>
</comment>
<dbReference type="PROSITE" id="PS50995">
    <property type="entry name" value="HTH_MARR_2"/>
    <property type="match status" value="1"/>
</dbReference>
<dbReference type="AlphaFoldDB" id="A0A5C4XGT0"/>
<reference evidence="5 6" key="1">
    <citation type="submission" date="2019-06" db="EMBL/GenBank/DDBJ databases">
        <title>The draft genome of Rhizobium smilacinae PTYR-5.</title>
        <authorList>
            <person name="Liu L."/>
            <person name="Li L."/>
            <person name="Zhang X."/>
        </authorList>
    </citation>
    <scope>NUCLEOTIDE SEQUENCE [LARGE SCALE GENOMIC DNA]</scope>
    <source>
        <strain evidence="5 6">PTYR-5</strain>
    </source>
</reference>
<evidence type="ECO:0000313" key="5">
    <source>
        <dbReference type="EMBL" id="TNM61734.1"/>
    </source>
</evidence>
<dbReference type="PANTHER" id="PTHR33164:SF95">
    <property type="entry name" value="TRANSCRIPTIONAL REGULATOR"/>
    <property type="match status" value="1"/>
</dbReference>
<dbReference type="GO" id="GO:0003700">
    <property type="term" value="F:DNA-binding transcription factor activity"/>
    <property type="evidence" value="ECO:0007669"/>
    <property type="project" value="InterPro"/>
</dbReference>
<feature type="domain" description="HTH marR-type" evidence="4">
    <location>
        <begin position="12"/>
        <end position="148"/>
    </location>
</feature>
<dbReference type="EMBL" id="VDMN01000005">
    <property type="protein sequence ID" value="TNM61734.1"/>
    <property type="molecule type" value="Genomic_DNA"/>
</dbReference>
<organism evidence="5 6">
    <name type="scientific">Aliirhizobium smilacinae</name>
    <dbReference type="NCBI Taxonomy" id="1395944"/>
    <lineage>
        <taxon>Bacteria</taxon>
        <taxon>Pseudomonadati</taxon>
        <taxon>Pseudomonadota</taxon>
        <taxon>Alphaproteobacteria</taxon>
        <taxon>Hyphomicrobiales</taxon>
        <taxon>Rhizobiaceae</taxon>
        <taxon>Aliirhizobium</taxon>
    </lineage>
</organism>
<keyword evidence="2" id="KW-0238">DNA-binding</keyword>
<dbReference type="OrthoDB" id="7269152at2"/>
<evidence type="ECO:0000256" key="1">
    <source>
        <dbReference type="ARBA" id="ARBA00023015"/>
    </source>
</evidence>
<dbReference type="Proteomes" id="UP000311605">
    <property type="component" value="Unassembled WGS sequence"/>
</dbReference>
<keyword evidence="6" id="KW-1185">Reference proteome</keyword>
<dbReference type="PANTHER" id="PTHR33164">
    <property type="entry name" value="TRANSCRIPTIONAL REGULATOR, MARR FAMILY"/>
    <property type="match status" value="1"/>
</dbReference>
<gene>
    <name evidence="5" type="ORF">FHP24_20980</name>
</gene>
<dbReference type="InterPro" id="IPR023187">
    <property type="entry name" value="Tscrpt_reg_MarR-type_CS"/>
</dbReference>
<dbReference type="InterPro" id="IPR036390">
    <property type="entry name" value="WH_DNA-bd_sf"/>
</dbReference>
<dbReference type="RefSeq" id="WP_139678181.1">
    <property type="nucleotide sequence ID" value="NZ_VDMN01000005.1"/>
</dbReference>
<dbReference type="InterPro" id="IPR000835">
    <property type="entry name" value="HTH_MarR-typ"/>
</dbReference>
<dbReference type="GO" id="GO:0003677">
    <property type="term" value="F:DNA binding"/>
    <property type="evidence" value="ECO:0007669"/>
    <property type="project" value="UniProtKB-KW"/>
</dbReference>
<keyword evidence="3" id="KW-0804">Transcription</keyword>
<dbReference type="GO" id="GO:0006950">
    <property type="term" value="P:response to stress"/>
    <property type="evidence" value="ECO:0007669"/>
    <property type="project" value="TreeGrafter"/>
</dbReference>
<name>A0A5C4XGT0_9HYPH</name>
<dbReference type="SUPFAM" id="SSF46785">
    <property type="entry name" value="Winged helix' DNA-binding domain"/>
    <property type="match status" value="1"/>
</dbReference>
<protein>
    <submittedName>
        <fullName evidence="5">MarR family transcriptional regulator</fullName>
    </submittedName>
</protein>
<dbReference type="PRINTS" id="PR00598">
    <property type="entry name" value="HTHMARR"/>
</dbReference>
<accession>A0A5C4XGT0</accession>
<dbReference type="Gene3D" id="1.10.10.10">
    <property type="entry name" value="Winged helix-like DNA-binding domain superfamily/Winged helix DNA-binding domain"/>
    <property type="match status" value="1"/>
</dbReference>
<proteinExistence type="predicted"/>
<keyword evidence="1" id="KW-0805">Transcription regulation</keyword>
<dbReference type="InterPro" id="IPR036388">
    <property type="entry name" value="WH-like_DNA-bd_sf"/>
</dbReference>
<evidence type="ECO:0000313" key="6">
    <source>
        <dbReference type="Proteomes" id="UP000311605"/>
    </source>
</evidence>
<dbReference type="SMART" id="SM00347">
    <property type="entry name" value="HTH_MARR"/>
    <property type="match status" value="1"/>
</dbReference>
<sequence length="152" mass="16988">MIVTAHEILHSHGILLRRCQQVALAMFTQEAGDLGFSPTQYSALAFAYIEPGIHQNVLGERIALDRSSVTKCLEGLESRGFIRRDVDPKDKRARLLHITPEGEEMLKQVSAAARRARERFHATLGEAEFGQLMDQLSAFGRVLDRVDETDNG</sequence>
<dbReference type="InterPro" id="IPR039422">
    <property type="entry name" value="MarR/SlyA-like"/>
</dbReference>
<dbReference type="PROSITE" id="PS01117">
    <property type="entry name" value="HTH_MARR_1"/>
    <property type="match status" value="1"/>
</dbReference>